<organism evidence="1">
    <name type="scientific">marine sediment metagenome</name>
    <dbReference type="NCBI Taxonomy" id="412755"/>
    <lineage>
        <taxon>unclassified sequences</taxon>
        <taxon>metagenomes</taxon>
        <taxon>ecological metagenomes</taxon>
    </lineage>
</organism>
<sequence length="239" mass="28269">FEEINQKKKVFRDFIVLRRRNFNKRKKWGLLILKFKDHPLVLKVFMENPKGFVSPYSKGFEPIFFFNMGGGANRHLLGFTRVKNLQYIESIIKKDAYWSEKITTPRKWFWLPKNPKYIELVGRNISGKKLIIKAIPGTYCIIADAITPAGKKFSIFNKAEREQCMTLCNFLDISIDPHIDNYMIEKGTDKIAIVDTEHFPTLVGFKKKYKFTGYWDWYWNLSKKCMGDLLLRSKRDRFG</sequence>
<reference evidence="1" key="1">
    <citation type="journal article" date="2014" name="Front. Microbiol.">
        <title>High frequency of phylogenetically diverse reductive dehalogenase-homologous genes in deep subseafloor sedimentary metagenomes.</title>
        <authorList>
            <person name="Kawai M."/>
            <person name="Futagami T."/>
            <person name="Toyoda A."/>
            <person name="Takaki Y."/>
            <person name="Nishi S."/>
            <person name="Hori S."/>
            <person name="Arai W."/>
            <person name="Tsubouchi T."/>
            <person name="Morono Y."/>
            <person name="Uchiyama I."/>
            <person name="Ito T."/>
            <person name="Fujiyama A."/>
            <person name="Inagaki F."/>
            <person name="Takami H."/>
        </authorList>
    </citation>
    <scope>NUCLEOTIDE SEQUENCE</scope>
    <source>
        <strain evidence="1">Expedition CK06-06</strain>
    </source>
</reference>
<dbReference type="EMBL" id="BART01025957">
    <property type="protein sequence ID" value="GAG91473.1"/>
    <property type="molecule type" value="Genomic_DNA"/>
</dbReference>
<dbReference type="AlphaFoldDB" id="X1C520"/>
<accession>X1C520</accession>
<evidence type="ECO:0000313" key="1">
    <source>
        <dbReference type="EMBL" id="GAG91473.1"/>
    </source>
</evidence>
<name>X1C520_9ZZZZ</name>
<protein>
    <submittedName>
        <fullName evidence="1">Uncharacterized protein</fullName>
    </submittedName>
</protein>
<proteinExistence type="predicted"/>
<feature type="non-terminal residue" evidence="1">
    <location>
        <position position="1"/>
    </location>
</feature>
<gene>
    <name evidence="1" type="ORF">S01H4_46451</name>
</gene>
<comment type="caution">
    <text evidence="1">The sequence shown here is derived from an EMBL/GenBank/DDBJ whole genome shotgun (WGS) entry which is preliminary data.</text>
</comment>